<evidence type="ECO:0000313" key="3">
    <source>
        <dbReference type="Proteomes" id="UP001183202"/>
    </source>
</evidence>
<gene>
    <name evidence="2" type="ORF">RM445_02235</name>
</gene>
<dbReference type="SUPFAM" id="SSF51735">
    <property type="entry name" value="NAD(P)-binding Rossmann-fold domains"/>
    <property type="match status" value="1"/>
</dbReference>
<evidence type="ECO:0000313" key="2">
    <source>
        <dbReference type="EMBL" id="MDT0348340.1"/>
    </source>
</evidence>
<dbReference type="InterPro" id="IPR051397">
    <property type="entry name" value="Zn-ADH-like_protein"/>
</dbReference>
<comment type="caution">
    <text evidence="2">The sequence shown here is derived from an EMBL/GenBank/DDBJ whole genome shotgun (WGS) entry which is preliminary data.</text>
</comment>
<sequence>MLVHAAASGVGSAAVQIAGAAGATVVATARTPAKTEWVRELGADTVIDTAEGDRAATLAAIHDVTGGRGADIVLDTVGGDTFADSLKAAAYAARVVALANVALAPSTIDTRDFYPKNVQILGFQITALMEHGYDPRTDLESLLAGVAAGRFTVPIAATFDLADAAKAHEKLENRATRGKVVLTTGPAAPLR</sequence>
<dbReference type="Proteomes" id="UP001183202">
    <property type="component" value="Unassembled WGS sequence"/>
</dbReference>
<feature type="domain" description="Alcohol dehydrogenase-like C-terminal" evidence="1">
    <location>
        <begin position="9"/>
        <end position="126"/>
    </location>
</feature>
<dbReference type="Gene3D" id="3.90.180.10">
    <property type="entry name" value="Medium-chain alcohol dehydrogenases, catalytic domain"/>
    <property type="match status" value="1"/>
</dbReference>
<organism evidence="2 3">
    <name type="scientific">Pseudonocardia charpentierae</name>
    <dbReference type="NCBI Taxonomy" id="3075545"/>
    <lineage>
        <taxon>Bacteria</taxon>
        <taxon>Bacillati</taxon>
        <taxon>Actinomycetota</taxon>
        <taxon>Actinomycetes</taxon>
        <taxon>Pseudonocardiales</taxon>
        <taxon>Pseudonocardiaceae</taxon>
        <taxon>Pseudonocardia</taxon>
    </lineage>
</organism>
<evidence type="ECO:0000259" key="1">
    <source>
        <dbReference type="Pfam" id="PF00107"/>
    </source>
</evidence>
<reference evidence="3" key="1">
    <citation type="submission" date="2023-07" db="EMBL/GenBank/DDBJ databases">
        <title>30 novel species of actinomycetes from the DSMZ collection.</title>
        <authorList>
            <person name="Nouioui I."/>
        </authorList>
    </citation>
    <scope>NUCLEOTIDE SEQUENCE [LARGE SCALE GENOMIC DNA]</scope>
    <source>
        <strain evidence="3">DSM 45834</strain>
    </source>
</reference>
<proteinExistence type="predicted"/>
<dbReference type="Pfam" id="PF00107">
    <property type="entry name" value="ADH_zinc_N"/>
    <property type="match status" value="1"/>
</dbReference>
<accession>A0ABU2N3J6</accession>
<dbReference type="EMBL" id="JAVREJ010000001">
    <property type="protein sequence ID" value="MDT0348340.1"/>
    <property type="molecule type" value="Genomic_DNA"/>
</dbReference>
<dbReference type="PANTHER" id="PTHR43677:SF4">
    <property type="entry name" value="QUINONE OXIDOREDUCTASE-LIKE PROTEIN 2"/>
    <property type="match status" value="1"/>
</dbReference>
<dbReference type="RefSeq" id="WP_311554231.1">
    <property type="nucleotide sequence ID" value="NZ_JAVREJ010000001.1"/>
</dbReference>
<dbReference type="InterPro" id="IPR013149">
    <property type="entry name" value="ADH-like_C"/>
</dbReference>
<dbReference type="Gene3D" id="3.40.50.720">
    <property type="entry name" value="NAD(P)-binding Rossmann-like Domain"/>
    <property type="match status" value="1"/>
</dbReference>
<dbReference type="PANTHER" id="PTHR43677">
    <property type="entry name" value="SHORT-CHAIN DEHYDROGENASE/REDUCTASE"/>
    <property type="match status" value="1"/>
</dbReference>
<dbReference type="InterPro" id="IPR036291">
    <property type="entry name" value="NAD(P)-bd_dom_sf"/>
</dbReference>
<name>A0ABU2N3J6_9PSEU</name>
<protein>
    <submittedName>
        <fullName evidence="2">Zinc-binding dehydrogenase</fullName>
    </submittedName>
</protein>
<keyword evidence="3" id="KW-1185">Reference proteome</keyword>